<evidence type="ECO:0000256" key="3">
    <source>
        <dbReference type="ARBA" id="ARBA00022692"/>
    </source>
</evidence>
<dbReference type="InterPro" id="IPR051125">
    <property type="entry name" value="ABC-4/HrtB_transporter"/>
</dbReference>
<name>A0ABQ2CY29_9DEIO</name>
<keyword evidence="4 6" id="KW-1133">Transmembrane helix</keyword>
<dbReference type="InterPro" id="IPR003838">
    <property type="entry name" value="ABC3_permease_C"/>
</dbReference>
<evidence type="ECO:0000256" key="6">
    <source>
        <dbReference type="SAM" id="Phobius"/>
    </source>
</evidence>
<keyword evidence="3 6" id="KW-0812">Transmembrane</keyword>
<feature type="transmembrane region" description="Helical" evidence="6">
    <location>
        <begin position="314"/>
        <end position="342"/>
    </location>
</feature>
<evidence type="ECO:0000256" key="2">
    <source>
        <dbReference type="ARBA" id="ARBA00022475"/>
    </source>
</evidence>
<dbReference type="Proteomes" id="UP000632222">
    <property type="component" value="Unassembled WGS sequence"/>
</dbReference>
<comment type="subcellular location">
    <subcellularLocation>
        <location evidence="1">Cell membrane</location>
        <topology evidence="1">Multi-pass membrane protein</topology>
    </subcellularLocation>
</comment>
<keyword evidence="10" id="KW-1185">Reference proteome</keyword>
<feature type="transmembrane region" description="Helical" evidence="6">
    <location>
        <begin position="270"/>
        <end position="293"/>
    </location>
</feature>
<feature type="domain" description="ABC3 transporter permease C-terminal" evidence="7">
    <location>
        <begin position="274"/>
        <end position="392"/>
    </location>
</feature>
<reference evidence="10" key="1">
    <citation type="journal article" date="2019" name="Int. J. Syst. Evol. Microbiol.">
        <title>The Global Catalogue of Microorganisms (GCM) 10K type strain sequencing project: providing services to taxonomists for standard genome sequencing and annotation.</title>
        <authorList>
            <consortium name="The Broad Institute Genomics Platform"/>
            <consortium name="The Broad Institute Genome Sequencing Center for Infectious Disease"/>
            <person name="Wu L."/>
            <person name="Ma J."/>
        </authorList>
    </citation>
    <scope>NUCLEOTIDE SEQUENCE [LARGE SCALE GENOMIC DNA]</scope>
    <source>
        <strain evidence="10">JCM 14370</strain>
    </source>
</reference>
<dbReference type="Pfam" id="PF02687">
    <property type="entry name" value="FtsX"/>
    <property type="match status" value="1"/>
</dbReference>
<evidence type="ECO:0000259" key="8">
    <source>
        <dbReference type="Pfam" id="PF12704"/>
    </source>
</evidence>
<dbReference type="EMBL" id="BMOD01000005">
    <property type="protein sequence ID" value="GGJ32246.1"/>
    <property type="molecule type" value="Genomic_DNA"/>
</dbReference>
<feature type="transmembrane region" description="Helical" evidence="6">
    <location>
        <begin position="362"/>
        <end position="386"/>
    </location>
</feature>
<keyword evidence="2" id="KW-1003">Cell membrane</keyword>
<feature type="domain" description="MacB-like periplasmic core" evidence="8">
    <location>
        <begin position="17"/>
        <end position="232"/>
    </location>
</feature>
<keyword evidence="5 6" id="KW-0472">Membrane</keyword>
<evidence type="ECO:0000259" key="7">
    <source>
        <dbReference type="Pfam" id="PF02687"/>
    </source>
</evidence>
<evidence type="ECO:0000256" key="1">
    <source>
        <dbReference type="ARBA" id="ARBA00004651"/>
    </source>
</evidence>
<proteinExistence type="predicted"/>
<gene>
    <name evidence="9" type="ORF">GCM10008938_18070</name>
</gene>
<protein>
    <submittedName>
        <fullName evidence="9">ABC transporter permease</fullName>
    </submittedName>
</protein>
<evidence type="ECO:0000313" key="10">
    <source>
        <dbReference type="Proteomes" id="UP000632222"/>
    </source>
</evidence>
<evidence type="ECO:0000256" key="5">
    <source>
        <dbReference type="ARBA" id="ARBA00023136"/>
    </source>
</evidence>
<evidence type="ECO:0000256" key="4">
    <source>
        <dbReference type="ARBA" id="ARBA00022989"/>
    </source>
</evidence>
<comment type="caution">
    <text evidence="9">The sequence shown here is derived from an EMBL/GenBank/DDBJ whole genome shotgun (WGS) entry which is preliminary data.</text>
</comment>
<accession>A0ABQ2CY29</accession>
<sequence>MTFWIALKNLKVRWMSTLITMLVVALATSIALVVPLVSRQVERGAQDAAQVFDLLITAKGSPTQAILSSLFYLDVPIGNIPYSEFQKLKTDDRTRRAVPLGFGDNYAGFPVVGTSPDFFTQKLTPTGPDYFQVSTGKLFQKPFETVIGANVAAQAGLHLGSTFQTSHGTEALEDPEEEEHHEQQYTVVGILKPTGGPADRAVLTPMETLWEVHGIFDPSAREVTAILYTGKSLADLYNVAGQVNRGQVAQAVFPGQVFGQMRSFLLQGQAAYGVLAVLVLVLAALTVWLSIYAAGIERLKSVAVLRALGAGRNLIFNVVLLETLLTVTLGVTAGILLAYLLGYTGGQLLGGKLGFSLPAPEVSWPLLFRVLMLVPLGIAAAFVPALKASRESVLRHL</sequence>
<organism evidence="9 10">
    <name type="scientific">Deinococcus roseus</name>
    <dbReference type="NCBI Taxonomy" id="392414"/>
    <lineage>
        <taxon>Bacteria</taxon>
        <taxon>Thermotogati</taxon>
        <taxon>Deinococcota</taxon>
        <taxon>Deinococci</taxon>
        <taxon>Deinococcales</taxon>
        <taxon>Deinococcaceae</taxon>
        <taxon>Deinococcus</taxon>
    </lineage>
</organism>
<dbReference type="PANTHER" id="PTHR43738">
    <property type="entry name" value="ABC TRANSPORTER, MEMBRANE PROTEIN"/>
    <property type="match status" value="1"/>
</dbReference>
<dbReference type="PANTHER" id="PTHR43738:SF2">
    <property type="entry name" value="ABC TRANSPORTER PERMEASE"/>
    <property type="match status" value="1"/>
</dbReference>
<dbReference type="Pfam" id="PF12704">
    <property type="entry name" value="MacB_PCD"/>
    <property type="match status" value="1"/>
</dbReference>
<evidence type="ECO:0000313" key="9">
    <source>
        <dbReference type="EMBL" id="GGJ32246.1"/>
    </source>
</evidence>
<dbReference type="RefSeq" id="WP_189002359.1">
    <property type="nucleotide sequence ID" value="NZ_BMOD01000005.1"/>
</dbReference>
<dbReference type="InterPro" id="IPR025857">
    <property type="entry name" value="MacB_PCD"/>
</dbReference>